<keyword evidence="6 12" id="KW-0645">Protease</keyword>
<dbReference type="SUPFAM" id="SSF51306">
    <property type="entry name" value="LexA/Signal peptidase"/>
    <property type="match status" value="1"/>
</dbReference>
<evidence type="ECO:0000256" key="6">
    <source>
        <dbReference type="ARBA" id="ARBA00022670"/>
    </source>
</evidence>
<evidence type="ECO:0000256" key="11">
    <source>
        <dbReference type="PIRSR" id="PIRSR600223-1"/>
    </source>
</evidence>
<evidence type="ECO:0000256" key="3">
    <source>
        <dbReference type="ARBA" id="ARBA00009370"/>
    </source>
</evidence>
<comment type="similarity">
    <text evidence="3 13">Belongs to the peptidase S26 family.</text>
</comment>
<comment type="caution">
    <text evidence="15">The sequence shown here is derived from an EMBL/GenBank/DDBJ whole genome shotgun (WGS) entry which is preliminary data.</text>
</comment>
<keyword evidence="8 12" id="KW-0378">Hydrolase</keyword>
<evidence type="ECO:0000256" key="9">
    <source>
        <dbReference type="ARBA" id="ARBA00022989"/>
    </source>
</evidence>
<dbReference type="EMBL" id="QWEG01000001">
    <property type="protein sequence ID" value="RHW43598.1"/>
    <property type="molecule type" value="Genomic_DNA"/>
</dbReference>
<keyword evidence="5" id="KW-1003">Cell membrane</keyword>
<feature type="domain" description="Peptidase S26" evidence="14">
    <location>
        <begin position="10"/>
        <end position="167"/>
    </location>
</feature>
<dbReference type="FunFam" id="2.10.109.10:FF:000008">
    <property type="entry name" value="Signal peptidase I"/>
    <property type="match status" value="1"/>
</dbReference>
<evidence type="ECO:0000256" key="5">
    <source>
        <dbReference type="ARBA" id="ARBA00022475"/>
    </source>
</evidence>
<dbReference type="InterPro" id="IPR019533">
    <property type="entry name" value="Peptidase_S26"/>
</dbReference>
<evidence type="ECO:0000256" key="2">
    <source>
        <dbReference type="ARBA" id="ARBA00004401"/>
    </source>
</evidence>
<protein>
    <recommendedName>
        <fullName evidence="4 12">Signal peptidase I</fullName>
        <ecNumber evidence="4 12">3.4.21.89</ecNumber>
    </recommendedName>
</protein>
<dbReference type="GO" id="GO:0009003">
    <property type="term" value="F:signal peptidase activity"/>
    <property type="evidence" value="ECO:0007669"/>
    <property type="project" value="UniProtKB-EC"/>
</dbReference>
<accession>A0A417Z193</accession>
<dbReference type="InterPro" id="IPR019756">
    <property type="entry name" value="Pept_S26A_signal_pept_1_Ser-AS"/>
</dbReference>
<evidence type="ECO:0000256" key="13">
    <source>
        <dbReference type="RuleBase" id="RU362042"/>
    </source>
</evidence>
<evidence type="ECO:0000256" key="10">
    <source>
        <dbReference type="ARBA" id="ARBA00023136"/>
    </source>
</evidence>
<comment type="catalytic activity">
    <reaction evidence="1 12">
        <text>Cleavage of hydrophobic, N-terminal signal or leader sequences from secreted and periplasmic proteins.</text>
        <dbReference type="EC" id="3.4.21.89"/>
    </reaction>
</comment>
<feature type="active site" evidence="11">
    <location>
        <position position="40"/>
    </location>
</feature>
<evidence type="ECO:0000313" key="16">
    <source>
        <dbReference type="Proteomes" id="UP000284416"/>
    </source>
</evidence>
<gene>
    <name evidence="15" type="primary">lepB</name>
    <name evidence="15" type="ORF">D1B31_00895</name>
</gene>
<evidence type="ECO:0000256" key="4">
    <source>
        <dbReference type="ARBA" id="ARBA00013208"/>
    </source>
</evidence>
<feature type="active site" evidence="11">
    <location>
        <position position="76"/>
    </location>
</feature>
<dbReference type="PRINTS" id="PR00727">
    <property type="entry name" value="LEADERPTASE"/>
</dbReference>
<evidence type="ECO:0000256" key="7">
    <source>
        <dbReference type="ARBA" id="ARBA00022692"/>
    </source>
</evidence>
<dbReference type="Gene3D" id="2.10.109.10">
    <property type="entry name" value="Umud Fragment, subunit A"/>
    <property type="match status" value="1"/>
</dbReference>
<dbReference type="Pfam" id="PF10502">
    <property type="entry name" value="Peptidase_S26"/>
    <property type="match status" value="1"/>
</dbReference>
<evidence type="ECO:0000313" key="15">
    <source>
        <dbReference type="EMBL" id="RHW43598.1"/>
    </source>
</evidence>
<dbReference type="AlphaFoldDB" id="A0A417Z193"/>
<dbReference type="GO" id="GO:0006465">
    <property type="term" value="P:signal peptide processing"/>
    <property type="evidence" value="ECO:0007669"/>
    <property type="project" value="InterPro"/>
</dbReference>
<dbReference type="NCBIfam" id="TIGR02227">
    <property type="entry name" value="sigpep_I_bact"/>
    <property type="match status" value="1"/>
</dbReference>
<keyword evidence="7" id="KW-0812">Transmembrane</keyword>
<keyword evidence="16" id="KW-1185">Reference proteome</keyword>
<evidence type="ECO:0000259" key="14">
    <source>
        <dbReference type="Pfam" id="PF10502"/>
    </source>
</evidence>
<dbReference type="InterPro" id="IPR019757">
    <property type="entry name" value="Pept_S26A_signal_pept_1_Lys-AS"/>
</dbReference>
<dbReference type="PANTHER" id="PTHR43390">
    <property type="entry name" value="SIGNAL PEPTIDASE I"/>
    <property type="match status" value="1"/>
</dbReference>
<dbReference type="InterPro" id="IPR036286">
    <property type="entry name" value="LexA/Signal_pep-like_sf"/>
</dbReference>
<reference evidence="15 16" key="1">
    <citation type="journal article" date="2017" name="Int. J. Syst. Evol. Microbiol.">
        <title>Bacillus notoginsengisoli sp. nov., a novel bacterium isolated from the rhizosphere of Panax notoginseng.</title>
        <authorList>
            <person name="Zhang M.Y."/>
            <person name="Cheng J."/>
            <person name="Cai Y."/>
            <person name="Zhang T.Y."/>
            <person name="Wu Y.Y."/>
            <person name="Manikprabhu D."/>
            <person name="Li W.J."/>
            <person name="Zhang Y.X."/>
        </authorList>
    </citation>
    <scope>NUCLEOTIDE SEQUENCE [LARGE SCALE GENOMIC DNA]</scope>
    <source>
        <strain evidence="15 16">JCM 30743</strain>
    </source>
</reference>
<dbReference type="InterPro" id="IPR000223">
    <property type="entry name" value="Pept_S26A_signal_pept_1"/>
</dbReference>
<organism evidence="15 16">
    <name type="scientific">Neobacillus notoginsengisoli</name>
    <dbReference type="NCBI Taxonomy" id="1578198"/>
    <lineage>
        <taxon>Bacteria</taxon>
        <taxon>Bacillati</taxon>
        <taxon>Bacillota</taxon>
        <taxon>Bacilli</taxon>
        <taxon>Bacillales</taxon>
        <taxon>Bacillaceae</taxon>
        <taxon>Neobacillus</taxon>
    </lineage>
</organism>
<dbReference type="PANTHER" id="PTHR43390:SF1">
    <property type="entry name" value="CHLOROPLAST PROCESSING PEPTIDASE"/>
    <property type="match status" value="1"/>
</dbReference>
<evidence type="ECO:0000256" key="8">
    <source>
        <dbReference type="ARBA" id="ARBA00022801"/>
    </source>
</evidence>
<evidence type="ECO:0000256" key="1">
    <source>
        <dbReference type="ARBA" id="ARBA00000677"/>
    </source>
</evidence>
<sequence>MLAKAKKELLSWGKSFFFALIIALAVRTFLFSPYIVEGSSMEPTLHNQEKIFVNKMGDFKRGDIVVIKGPVENYVKRVIALPGDTIEMKNDQLLINGKKIKEPYLTGNLTLAKQFGSKLTGDFGSFIVPKGDLFVMGDNRLHSTDTRNGLGFIKKSSIVGKSEFVFFPFSDIRTIK</sequence>
<dbReference type="PROSITE" id="PS00501">
    <property type="entry name" value="SPASE_I_1"/>
    <property type="match status" value="1"/>
</dbReference>
<proteinExistence type="inferred from homology"/>
<dbReference type="Proteomes" id="UP000284416">
    <property type="component" value="Unassembled WGS sequence"/>
</dbReference>
<comment type="subcellular location">
    <subcellularLocation>
        <location evidence="2">Cell membrane</location>
        <topology evidence="2">Single-pass type II membrane protein</topology>
    </subcellularLocation>
    <subcellularLocation>
        <location evidence="13">Membrane</location>
        <topology evidence="13">Single-pass type II membrane protein</topology>
    </subcellularLocation>
</comment>
<keyword evidence="10" id="KW-0472">Membrane</keyword>
<dbReference type="GO" id="GO:0005886">
    <property type="term" value="C:plasma membrane"/>
    <property type="evidence" value="ECO:0007669"/>
    <property type="project" value="UniProtKB-SubCell"/>
</dbReference>
<evidence type="ECO:0000256" key="12">
    <source>
        <dbReference type="RuleBase" id="RU003993"/>
    </source>
</evidence>
<name>A0A417Z193_9BACI</name>
<keyword evidence="9" id="KW-1133">Transmembrane helix</keyword>
<dbReference type="GO" id="GO:0004252">
    <property type="term" value="F:serine-type endopeptidase activity"/>
    <property type="evidence" value="ECO:0007669"/>
    <property type="project" value="InterPro"/>
</dbReference>
<dbReference type="CDD" id="cd06530">
    <property type="entry name" value="S26_SPase_I"/>
    <property type="match status" value="1"/>
</dbReference>
<dbReference type="EC" id="3.4.21.89" evidence="4 12"/>
<dbReference type="PROSITE" id="PS00760">
    <property type="entry name" value="SPASE_I_2"/>
    <property type="match status" value="1"/>
</dbReference>